<evidence type="ECO:0000313" key="2">
    <source>
        <dbReference type="Proteomes" id="UP000821845"/>
    </source>
</evidence>
<dbReference type="Proteomes" id="UP000821845">
    <property type="component" value="Chromosome 2"/>
</dbReference>
<protein>
    <submittedName>
        <fullName evidence="1">Uncharacterized protein</fullName>
    </submittedName>
</protein>
<organism evidence="1 2">
    <name type="scientific">Hyalomma asiaticum</name>
    <name type="common">Tick</name>
    <dbReference type="NCBI Taxonomy" id="266040"/>
    <lineage>
        <taxon>Eukaryota</taxon>
        <taxon>Metazoa</taxon>
        <taxon>Ecdysozoa</taxon>
        <taxon>Arthropoda</taxon>
        <taxon>Chelicerata</taxon>
        <taxon>Arachnida</taxon>
        <taxon>Acari</taxon>
        <taxon>Parasitiformes</taxon>
        <taxon>Ixodida</taxon>
        <taxon>Ixodoidea</taxon>
        <taxon>Ixodidae</taxon>
        <taxon>Hyalomminae</taxon>
        <taxon>Hyalomma</taxon>
    </lineage>
</organism>
<proteinExistence type="predicted"/>
<sequence>MLRTKKPEKTRRRTREKKNYADGSFACVLGIPEQGLPFRLLTSRALLTRLAAASTVPQENAAGLATTNLTFLQIVLVCLVAGAYAVNGYGRPDLSDLDDFDGPSTTPAAPTGTASPATSSTPTSTAGPTSSVSPARPAVTFGTTRRLRPVNRPAAVPIAPATRPAIFAPGAAGLFPSGLPGEEWKPYSFGYDTTDEFGTRLFHNEQSDNKNAKTGTYGYRDVNGIFRTVTYVADADGFRATIDTNEPGTAPGASADAVFNANPVPAPPTTPRPGGSVRPTYTRPSYTRPSWQGYVRSPVGYTGGYTGGYSGGFGGTYAGGYGGRYGSAYGGGYRGGFGGPYDGYGGAHHGGSFGYNGGYTSSAAFPGGLQGHHGHHGFLGHHSYGASYKAASA</sequence>
<accession>A0ACB7SZX4</accession>
<evidence type="ECO:0000313" key="1">
    <source>
        <dbReference type="EMBL" id="KAH6938199.1"/>
    </source>
</evidence>
<reference evidence="1" key="1">
    <citation type="submission" date="2020-05" db="EMBL/GenBank/DDBJ databases">
        <title>Large-scale comparative analyses of tick genomes elucidate their genetic diversity and vector capacities.</title>
        <authorList>
            <person name="Jia N."/>
            <person name="Wang J."/>
            <person name="Shi W."/>
            <person name="Du L."/>
            <person name="Sun Y."/>
            <person name="Zhan W."/>
            <person name="Jiang J."/>
            <person name="Wang Q."/>
            <person name="Zhang B."/>
            <person name="Ji P."/>
            <person name="Sakyi L.B."/>
            <person name="Cui X."/>
            <person name="Yuan T."/>
            <person name="Jiang B."/>
            <person name="Yang W."/>
            <person name="Lam T.T.-Y."/>
            <person name="Chang Q."/>
            <person name="Ding S."/>
            <person name="Wang X."/>
            <person name="Zhu J."/>
            <person name="Ruan X."/>
            <person name="Zhao L."/>
            <person name="Wei J."/>
            <person name="Que T."/>
            <person name="Du C."/>
            <person name="Cheng J."/>
            <person name="Dai P."/>
            <person name="Han X."/>
            <person name="Huang E."/>
            <person name="Gao Y."/>
            <person name="Liu J."/>
            <person name="Shao H."/>
            <person name="Ye R."/>
            <person name="Li L."/>
            <person name="Wei W."/>
            <person name="Wang X."/>
            <person name="Wang C."/>
            <person name="Yang T."/>
            <person name="Huo Q."/>
            <person name="Li W."/>
            <person name="Guo W."/>
            <person name="Chen H."/>
            <person name="Zhou L."/>
            <person name="Ni X."/>
            <person name="Tian J."/>
            <person name="Zhou Y."/>
            <person name="Sheng Y."/>
            <person name="Liu T."/>
            <person name="Pan Y."/>
            <person name="Xia L."/>
            <person name="Li J."/>
            <person name="Zhao F."/>
            <person name="Cao W."/>
        </authorList>
    </citation>
    <scope>NUCLEOTIDE SEQUENCE</scope>
    <source>
        <strain evidence="1">Hyas-2018</strain>
    </source>
</reference>
<gene>
    <name evidence="1" type="ORF">HPB50_007382</name>
</gene>
<dbReference type="EMBL" id="CM023482">
    <property type="protein sequence ID" value="KAH6938199.1"/>
    <property type="molecule type" value="Genomic_DNA"/>
</dbReference>
<name>A0ACB7SZX4_HYAAI</name>
<comment type="caution">
    <text evidence="1">The sequence shown here is derived from an EMBL/GenBank/DDBJ whole genome shotgun (WGS) entry which is preliminary data.</text>
</comment>
<keyword evidence="2" id="KW-1185">Reference proteome</keyword>